<feature type="transmembrane region" description="Helical" evidence="6">
    <location>
        <begin position="77"/>
        <end position="97"/>
    </location>
</feature>
<comment type="subcellular location">
    <subcellularLocation>
        <location evidence="1">Membrane</location>
    </subcellularLocation>
</comment>
<proteinExistence type="inferred from homology"/>
<feature type="transmembrane region" description="Helical" evidence="6">
    <location>
        <begin position="109"/>
        <end position="129"/>
    </location>
</feature>
<dbReference type="PROSITE" id="PS50262">
    <property type="entry name" value="G_PROTEIN_RECEP_F1_2"/>
    <property type="match status" value="1"/>
</dbReference>
<evidence type="ECO:0000256" key="6">
    <source>
        <dbReference type="SAM" id="Phobius"/>
    </source>
</evidence>
<evidence type="ECO:0000256" key="3">
    <source>
        <dbReference type="ARBA" id="ARBA00022692"/>
    </source>
</evidence>
<feature type="transmembrane region" description="Helical" evidence="6">
    <location>
        <begin position="244"/>
        <end position="269"/>
    </location>
</feature>
<dbReference type="CDD" id="cd14978">
    <property type="entry name" value="7tmA_FMRFamide_R-like"/>
    <property type="match status" value="1"/>
</dbReference>
<feature type="transmembrane region" description="Helical" evidence="6">
    <location>
        <begin position="149"/>
        <end position="174"/>
    </location>
</feature>
<evidence type="ECO:0000256" key="5">
    <source>
        <dbReference type="ARBA" id="ARBA00023136"/>
    </source>
</evidence>
<evidence type="ECO:0000256" key="4">
    <source>
        <dbReference type="ARBA" id="ARBA00022989"/>
    </source>
</evidence>
<sequence length="522" mass="59998">MSSQMLFPTNCTKSNGRFTYANCSSYNKDCFLSNCSNTFWTTADHILAVSNFTETVVGVDKELEEFREQSRFWIQRVLVPVILIVGLIGNTITIVILTRRRMRSSTNNYLAALAIFDMLYLICVFGLSLSHYPGIQNPHYVVYWHIRPFAIMLTDACSNTSVWLTVTFTIERYIAVCHPIKGKVYCTESRAKKVIVFVSLICFFLTLPTPFEWTVIEITDVETNETMMTMDFSDFGNNHLYKTVYYTMTAILFIFIPLFLLAIFNSFLIRSVHLSKIQRDTMTHHRESRDSLQQENKITIMLIAVVVLFFVCQLPTAAILVYTSLHTVPPNTNKEALLLGLGNIFNFLVCINAAGNFVLYCLLSQKYRRTFLQTFCPCIKSKLVRLQSVYQRSAYSNVNDSLRSSRTNVVRRSTLNRVNKPSCSGAFREAETNKRECMDLAGSHSSIILPLKHVSSHQCEEERSKLRRQTKFPSIFSSQWKQMLGKKKESRQEKNVTYQEENETVIITNPKCMLTINVHSTI</sequence>
<dbReference type="InterPro" id="IPR000276">
    <property type="entry name" value="GPCR_Rhodpsn"/>
</dbReference>
<evidence type="ECO:0000256" key="2">
    <source>
        <dbReference type="ARBA" id="ARBA00010663"/>
    </source>
</evidence>
<dbReference type="Pfam" id="PF00001">
    <property type="entry name" value="7tm_1"/>
    <property type="match status" value="1"/>
</dbReference>
<organism evidence="8 9">
    <name type="scientific">Limulus polyphemus</name>
    <name type="common">Atlantic horseshoe crab</name>
    <dbReference type="NCBI Taxonomy" id="6850"/>
    <lineage>
        <taxon>Eukaryota</taxon>
        <taxon>Metazoa</taxon>
        <taxon>Ecdysozoa</taxon>
        <taxon>Arthropoda</taxon>
        <taxon>Chelicerata</taxon>
        <taxon>Merostomata</taxon>
        <taxon>Xiphosura</taxon>
        <taxon>Limulidae</taxon>
        <taxon>Limulus</taxon>
    </lineage>
</organism>
<dbReference type="PANTHER" id="PTHR46641">
    <property type="entry name" value="FMRFAMIDE RECEPTOR-RELATED"/>
    <property type="match status" value="1"/>
</dbReference>
<name>A0ABM1BIU8_LIMPO</name>
<dbReference type="RefSeq" id="XP_013782861.1">
    <property type="nucleotide sequence ID" value="XM_013927407.1"/>
</dbReference>
<dbReference type="InterPro" id="IPR052954">
    <property type="entry name" value="GPCR-Ligand_Int"/>
</dbReference>
<feature type="domain" description="G-protein coupled receptors family 1 profile" evidence="7">
    <location>
        <begin position="89"/>
        <end position="360"/>
    </location>
</feature>
<feature type="transmembrane region" description="Helical" evidence="6">
    <location>
        <begin position="194"/>
        <end position="211"/>
    </location>
</feature>
<dbReference type="GeneID" id="106467089"/>
<keyword evidence="8" id="KW-1185">Reference proteome</keyword>
<accession>A0ABM1BIU8</accession>
<dbReference type="SUPFAM" id="SSF81321">
    <property type="entry name" value="Family A G protein-coupled receptor-like"/>
    <property type="match status" value="1"/>
</dbReference>
<dbReference type="PANTHER" id="PTHR46641:SF22">
    <property type="entry name" value="PROCTOLIN RECEPTOR, ISOFORM A"/>
    <property type="match status" value="1"/>
</dbReference>
<comment type="similarity">
    <text evidence="2">Belongs to the G-protein coupled receptor 1 family.</text>
</comment>
<evidence type="ECO:0000313" key="8">
    <source>
        <dbReference type="Proteomes" id="UP000694941"/>
    </source>
</evidence>
<evidence type="ECO:0000259" key="7">
    <source>
        <dbReference type="PROSITE" id="PS50262"/>
    </source>
</evidence>
<evidence type="ECO:0000313" key="9">
    <source>
        <dbReference type="RefSeq" id="XP_013782861.1"/>
    </source>
</evidence>
<protein>
    <submittedName>
        <fullName evidence="9">Sex peptide receptor-like</fullName>
    </submittedName>
</protein>
<dbReference type="PRINTS" id="PR00237">
    <property type="entry name" value="GPCRRHODOPSN"/>
</dbReference>
<dbReference type="Proteomes" id="UP000694941">
    <property type="component" value="Unplaced"/>
</dbReference>
<dbReference type="InterPro" id="IPR017452">
    <property type="entry name" value="GPCR_Rhodpsn_7TM"/>
</dbReference>
<reference evidence="9" key="1">
    <citation type="submission" date="2025-08" db="UniProtKB">
        <authorList>
            <consortium name="RefSeq"/>
        </authorList>
    </citation>
    <scope>IDENTIFICATION</scope>
    <source>
        <tissue evidence="9">Muscle</tissue>
    </source>
</reference>
<keyword evidence="5 6" id="KW-0472">Membrane</keyword>
<feature type="transmembrane region" description="Helical" evidence="6">
    <location>
        <begin position="298"/>
        <end position="324"/>
    </location>
</feature>
<keyword evidence="3 6" id="KW-0812">Transmembrane</keyword>
<dbReference type="Gene3D" id="1.20.1070.10">
    <property type="entry name" value="Rhodopsin 7-helix transmembrane proteins"/>
    <property type="match status" value="1"/>
</dbReference>
<evidence type="ECO:0000256" key="1">
    <source>
        <dbReference type="ARBA" id="ARBA00004370"/>
    </source>
</evidence>
<keyword evidence="4 6" id="KW-1133">Transmembrane helix</keyword>
<gene>
    <name evidence="9" type="primary">LOC106467089</name>
</gene>
<feature type="transmembrane region" description="Helical" evidence="6">
    <location>
        <begin position="344"/>
        <end position="363"/>
    </location>
</feature>